<evidence type="ECO:0000256" key="1">
    <source>
        <dbReference type="ARBA" id="ARBA00022679"/>
    </source>
</evidence>
<organism evidence="4 5">
    <name type="scientific">candidate division WWE3 bacterium RBG_19FT_COMBO_34_6</name>
    <dbReference type="NCBI Taxonomy" id="1802612"/>
    <lineage>
        <taxon>Bacteria</taxon>
        <taxon>Katanobacteria</taxon>
    </lineage>
</organism>
<name>A0A1F4UMD4_UNCKA</name>
<keyword evidence="2" id="KW-0472">Membrane</keyword>
<dbReference type="Pfam" id="PF00534">
    <property type="entry name" value="Glycos_transf_1"/>
    <property type="match status" value="1"/>
</dbReference>
<dbReference type="InterPro" id="IPR001296">
    <property type="entry name" value="Glyco_trans_1"/>
</dbReference>
<evidence type="ECO:0000313" key="5">
    <source>
        <dbReference type="Proteomes" id="UP000178615"/>
    </source>
</evidence>
<keyword evidence="1" id="KW-0808">Transferase</keyword>
<comment type="caution">
    <text evidence="4">The sequence shown here is derived from an EMBL/GenBank/DDBJ whole genome shotgun (WGS) entry which is preliminary data.</text>
</comment>
<dbReference type="GO" id="GO:0016757">
    <property type="term" value="F:glycosyltransferase activity"/>
    <property type="evidence" value="ECO:0007669"/>
    <property type="project" value="InterPro"/>
</dbReference>
<evidence type="ECO:0000259" key="3">
    <source>
        <dbReference type="Pfam" id="PF00534"/>
    </source>
</evidence>
<dbReference type="EMBL" id="MEUV01000013">
    <property type="protein sequence ID" value="OGC46135.1"/>
    <property type="molecule type" value="Genomic_DNA"/>
</dbReference>
<dbReference type="GO" id="GO:0009103">
    <property type="term" value="P:lipopolysaccharide biosynthetic process"/>
    <property type="evidence" value="ECO:0007669"/>
    <property type="project" value="TreeGrafter"/>
</dbReference>
<dbReference type="Gene3D" id="3.40.50.2000">
    <property type="entry name" value="Glycogen Phosphorylase B"/>
    <property type="match status" value="2"/>
</dbReference>
<protein>
    <recommendedName>
        <fullName evidence="3">Glycosyl transferase family 1 domain-containing protein</fullName>
    </recommendedName>
</protein>
<evidence type="ECO:0000313" key="4">
    <source>
        <dbReference type="EMBL" id="OGC46135.1"/>
    </source>
</evidence>
<dbReference type="SUPFAM" id="SSF53756">
    <property type="entry name" value="UDP-Glycosyltransferase/glycogen phosphorylase"/>
    <property type="match status" value="1"/>
</dbReference>
<proteinExistence type="predicted"/>
<dbReference type="PANTHER" id="PTHR46401">
    <property type="entry name" value="GLYCOSYLTRANSFERASE WBBK-RELATED"/>
    <property type="match status" value="1"/>
</dbReference>
<gene>
    <name evidence="4" type="ORF">A2V49_00240</name>
</gene>
<feature type="domain" description="Glycosyl transferase family 1" evidence="3">
    <location>
        <begin position="197"/>
        <end position="296"/>
    </location>
</feature>
<accession>A0A1F4UMD4</accession>
<feature type="transmembrane region" description="Helical" evidence="2">
    <location>
        <begin position="90"/>
        <end position="115"/>
    </location>
</feature>
<sequence>MEISVFSSYPEKSLIHGNKTVGVGNYTKATLTSLTKIMGDANFKVIAEILEQKDKYIENKIIIERTWKRGNVLSIILSILKSSYSNADVIIFPFEMFMFGGFLHLALILPFMTFFKIKNKKVILVLHQIIGDEFTVFEQNKIKRLFFRFIKPIFYKFLLFISNKVIVFEEEFRHRLGKSDKVEVIPHAVLTENVLNKKEAKAKLGLDENKKYIFYFGFLAAYKGVDKLINIWEELGGVNLIIGGGGNPNHLKDPQYQKYIQSIVDSAKGKGIITTGFIPQDQMSCYFSSVDLVVFPYTVFMSSSGPLSHCFSYGRGVLLSSALRNYFNSVDMKKALDEAGISIEEICFDLDKSIKNKILWALHNQSKLEKFSQKMGQLRSWDKIAFDYQKVIQNL</sequence>
<reference evidence="4 5" key="1">
    <citation type="journal article" date="2016" name="Nat. Commun.">
        <title>Thousands of microbial genomes shed light on interconnected biogeochemical processes in an aquifer system.</title>
        <authorList>
            <person name="Anantharaman K."/>
            <person name="Brown C.T."/>
            <person name="Hug L.A."/>
            <person name="Sharon I."/>
            <person name="Castelle C.J."/>
            <person name="Probst A.J."/>
            <person name="Thomas B.C."/>
            <person name="Singh A."/>
            <person name="Wilkins M.J."/>
            <person name="Karaoz U."/>
            <person name="Brodie E.L."/>
            <person name="Williams K.H."/>
            <person name="Hubbard S.S."/>
            <person name="Banfield J.F."/>
        </authorList>
    </citation>
    <scope>NUCLEOTIDE SEQUENCE [LARGE SCALE GENOMIC DNA]</scope>
</reference>
<keyword evidence="2" id="KW-0812">Transmembrane</keyword>
<keyword evidence="2" id="KW-1133">Transmembrane helix</keyword>
<dbReference type="AlphaFoldDB" id="A0A1F4UMD4"/>
<evidence type="ECO:0000256" key="2">
    <source>
        <dbReference type="SAM" id="Phobius"/>
    </source>
</evidence>
<dbReference type="Proteomes" id="UP000178615">
    <property type="component" value="Unassembled WGS sequence"/>
</dbReference>
<dbReference type="PANTHER" id="PTHR46401:SF2">
    <property type="entry name" value="GLYCOSYLTRANSFERASE WBBK-RELATED"/>
    <property type="match status" value="1"/>
</dbReference>